<dbReference type="FunFam" id="3.50.80.10:FF:000001">
    <property type="entry name" value="D-aminoacyl-tRNA deacylase"/>
    <property type="match status" value="1"/>
</dbReference>
<evidence type="ECO:0000256" key="1">
    <source>
        <dbReference type="ARBA" id="ARBA00009673"/>
    </source>
</evidence>
<evidence type="ECO:0000256" key="2">
    <source>
        <dbReference type="ARBA" id="ARBA00013056"/>
    </source>
</evidence>
<keyword evidence="5 7" id="KW-0378">Hydrolase</keyword>
<keyword evidence="5" id="KW-0820">tRNA-binding</keyword>
<comment type="subcellular location">
    <subcellularLocation>
        <location evidence="5">Cytoplasm</location>
    </subcellularLocation>
</comment>
<proteinExistence type="inferred from homology"/>
<sequence>MFDIVATARLRHGGAMGLVGRFAVRVSLVLKNGRMKNVCLRENEFSRGVLRRPCAAVGECAQGVCVCVCACGASSHGVLQLKMRAAFFFFFLGGGLLAAFRSSCKRLRERRRTRRMRAVVQRVLSGSVTVGDEVVGAVGRGVAVLVGVHRDDTVDDVNYIARKLLALRIWPSEDGAKTWDRCVRQVGGGILLISQFTLMHVLKGNKPDFHLAMGPEGASEMFQRLRDALAREYAEDRIATGRFQAYMRVNLVNDGPVTIVLDSRNGQ</sequence>
<evidence type="ECO:0000256" key="5">
    <source>
        <dbReference type="RuleBase" id="RU003470"/>
    </source>
</evidence>
<feature type="transmembrane region" description="Helical" evidence="6">
    <location>
        <begin position="85"/>
        <end position="104"/>
    </location>
</feature>
<dbReference type="GO" id="GO:0051500">
    <property type="term" value="F:D-tyrosyl-tRNA(Tyr) deacylase activity"/>
    <property type="evidence" value="ECO:0007669"/>
    <property type="project" value="TreeGrafter"/>
</dbReference>
<name>A0A3R7KNB7_9TRYP</name>
<dbReference type="InterPro" id="IPR023509">
    <property type="entry name" value="DTD-like_sf"/>
</dbReference>
<dbReference type="EMBL" id="MKKU01001073">
    <property type="protein sequence ID" value="RNE98020.1"/>
    <property type="molecule type" value="Genomic_DNA"/>
</dbReference>
<dbReference type="SUPFAM" id="SSF69500">
    <property type="entry name" value="DTD-like"/>
    <property type="match status" value="1"/>
</dbReference>
<keyword evidence="6" id="KW-0812">Transmembrane</keyword>
<evidence type="ECO:0000256" key="6">
    <source>
        <dbReference type="SAM" id="Phobius"/>
    </source>
</evidence>
<evidence type="ECO:0000313" key="7">
    <source>
        <dbReference type="EMBL" id="RNE98020.1"/>
    </source>
</evidence>
<comment type="catalytic activity">
    <reaction evidence="3">
        <text>glycyl-tRNA(Ala) + H2O = tRNA(Ala) + glycine + H(+)</text>
        <dbReference type="Rhea" id="RHEA:53744"/>
        <dbReference type="Rhea" id="RHEA-COMP:9657"/>
        <dbReference type="Rhea" id="RHEA-COMP:13640"/>
        <dbReference type="ChEBI" id="CHEBI:15377"/>
        <dbReference type="ChEBI" id="CHEBI:15378"/>
        <dbReference type="ChEBI" id="CHEBI:57305"/>
        <dbReference type="ChEBI" id="CHEBI:78442"/>
        <dbReference type="ChEBI" id="CHEBI:78522"/>
        <dbReference type="EC" id="3.1.1.96"/>
    </reaction>
</comment>
<organism evidence="7 8">
    <name type="scientific">Trypanosoma conorhini</name>
    <dbReference type="NCBI Taxonomy" id="83891"/>
    <lineage>
        <taxon>Eukaryota</taxon>
        <taxon>Discoba</taxon>
        <taxon>Euglenozoa</taxon>
        <taxon>Kinetoplastea</taxon>
        <taxon>Metakinetoplastina</taxon>
        <taxon>Trypanosomatida</taxon>
        <taxon>Trypanosomatidae</taxon>
        <taxon>Trypanosoma</taxon>
    </lineage>
</organism>
<dbReference type="NCBIfam" id="TIGR00256">
    <property type="entry name" value="D-aminoacyl-tRNA deacylase"/>
    <property type="match status" value="1"/>
</dbReference>
<protein>
    <recommendedName>
        <fullName evidence="2 5">D-aminoacyl-tRNA deacylase</fullName>
        <ecNumber evidence="2 5">3.1.1.96</ecNumber>
    </recommendedName>
</protein>
<evidence type="ECO:0000313" key="8">
    <source>
        <dbReference type="Proteomes" id="UP000284403"/>
    </source>
</evidence>
<evidence type="ECO:0000256" key="4">
    <source>
        <dbReference type="ARBA" id="ARBA00048018"/>
    </source>
</evidence>
<dbReference type="GeneID" id="40322934"/>
<comment type="catalytic activity">
    <reaction evidence="4">
        <text>a D-aminoacyl-tRNA + H2O = a tRNA + a D-alpha-amino acid + H(+)</text>
        <dbReference type="Rhea" id="RHEA:13953"/>
        <dbReference type="Rhea" id="RHEA-COMP:10123"/>
        <dbReference type="Rhea" id="RHEA-COMP:10124"/>
        <dbReference type="ChEBI" id="CHEBI:15377"/>
        <dbReference type="ChEBI" id="CHEBI:15378"/>
        <dbReference type="ChEBI" id="CHEBI:59871"/>
        <dbReference type="ChEBI" id="CHEBI:78442"/>
        <dbReference type="ChEBI" id="CHEBI:79333"/>
        <dbReference type="EC" id="3.1.1.96"/>
    </reaction>
</comment>
<keyword evidence="8" id="KW-1185">Reference proteome</keyword>
<dbReference type="Proteomes" id="UP000284403">
    <property type="component" value="Unassembled WGS sequence"/>
</dbReference>
<dbReference type="OrthoDB" id="275783at2759"/>
<comment type="caution">
    <text evidence="7">The sequence shown here is derived from an EMBL/GenBank/DDBJ whole genome shotgun (WGS) entry which is preliminary data.</text>
</comment>
<dbReference type="PANTHER" id="PTHR10472">
    <property type="entry name" value="D-TYROSYL-TRNA TYR DEACYLASE"/>
    <property type="match status" value="1"/>
</dbReference>
<dbReference type="RefSeq" id="XP_029223745.1">
    <property type="nucleotide sequence ID" value="XM_029376143.1"/>
</dbReference>
<dbReference type="Pfam" id="PF02580">
    <property type="entry name" value="Tyr_Deacylase"/>
    <property type="match status" value="1"/>
</dbReference>
<accession>A0A3R7KNB7</accession>
<gene>
    <name evidence="7" type="ORF">Tco025E_09323</name>
</gene>
<keyword evidence="6" id="KW-1133">Transmembrane helix</keyword>
<evidence type="ECO:0000256" key="3">
    <source>
        <dbReference type="ARBA" id="ARBA00047676"/>
    </source>
</evidence>
<dbReference type="PANTHER" id="PTHR10472:SF5">
    <property type="entry name" value="D-AMINOACYL-TRNA DEACYLASE 1"/>
    <property type="match status" value="1"/>
</dbReference>
<dbReference type="InterPro" id="IPR003732">
    <property type="entry name" value="Daa-tRNA_deacyls_DTD"/>
</dbReference>
<dbReference type="Gene3D" id="3.50.80.10">
    <property type="entry name" value="D-tyrosyl-tRNA(Tyr) deacylase"/>
    <property type="match status" value="1"/>
</dbReference>
<reference evidence="7 8" key="1">
    <citation type="journal article" date="2018" name="BMC Genomics">
        <title>Genomic comparison of Trypanosoma conorhini and Trypanosoma rangeli to Trypanosoma cruzi strains of high and low virulence.</title>
        <authorList>
            <person name="Bradwell K.R."/>
            <person name="Koparde V.N."/>
            <person name="Matveyev A.V."/>
            <person name="Serrano M.G."/>
            <person name="Alves J.M."/>
            <person name="Parikh H."/>
            <person name="Huang B."/>
            <person name="Lee V."/>
            <person name="Espinosa-Alvarez O."/>
            <person name="Ortiz P.A."/>
            <person name="Costa-Martins A.G."/>
            <person name="Teixeira M.M."/>
            <person name="Buck G.A."/>
        </authorList>
    </citation>
    <scope>NUCLEOTIDE SEQUENCE [LARGE SCALE GENOMIC DNA]</scope>
    <source>
        <strain evidence="7 8">025E</strain>
    </source>
</reference>
<dbReference type="GO" id="GO:0106026">
    <property type="term" value="F:Gly-tRNA(Ala) deacylase activity"/>
    <property type="evidence" value="ECO:0007669"/>
    <property type="project" value="RHEA"/>
</dbReference>
<dbReference type="GO" id="GO:0005737">
    <property type="term" value="C:cytoplasm"/>
    <property type="evidence" value="ECO:0007669"/>
    <property type="project" value="UniProtKB-SubCell"/>
</dbReference>
<keyword evidence="6" id="KW-0472">Membrane</keyword>
<keyword evidence="5" id="KW-0963">Cytoplasm</keyword>
<dbReference type="GO" id="GO:0000049">
    <property type="term" value="F:tRNA binding"/>
    <property type="evidence" value="ECO:0007669"/>
    <property type="project" value="UniProtKB-KW"/>
</dbReference>
<dbReference type="AlphaFoldDB" id="A0A3R7KNB7"/>
<dbReference type="EC" id="3.1.1.96" evidence="2 5"/>
<comment type="similarity">
    <text evidence="1 5">Belongs to the DTD family.</text>
</comment>
<keyword evidence="5" id="KW-0694">RNA-binding</keyword>